<comment type="subcellular location">
    <subcellularLocation>
        <location evidence="1 12">Endoplasmic reticulum membrane</location>
        <topology evidence="1 12">Multi-pass membrane protein</topology>
    </subcellularLocation>
</comment>
<dbReference type="GO" id="GO:0006506">
    <property type="term" value="P:GPI anchor biosynthetic process"/>
    <property type="evidence" value="ECO:0007669"/>
    <property type="project" value="UniProtKB-UniPathway"/>
</dbReference>
<comment type="function">
    <text evidence="12">Ethanolamine phosphate transferase involved in glycosylphosphatidylinositol-anchor biosynthesis. Transfers ethanolamine phosphate to the first alpha-1,4-linked mannose of the glycosylphosphatidylinositol precursor of GPI-anchor.</text>
</comment>
<feature type="signal peptide" evidence="13">
    <location>
        <begin position="1"/>
        <end position="19"/>
    </location>
</feature>
<evidence type="ECO:0000256" key="9">
    <source>
        <dbReference type="ARBA" id="ARBA00022989"/>
    </source>
</evidence>
<evidence type="ECO:0000256" key="8">
    <source>
        <dbReference type="ARBA" id="ARBA00022824"/>
    </source>
</evidence>
<evidence type="ECO:0000256" key="4">
    <source>
        <dbReference type="ARBA" id="ARBA00020831"/>
    </source>
</evidence>
<dbReference type="InterPro" id="IPR017850">
    <property type="entry name" value="Alkaline_phosphatase_core_sf"/>
</dbReference>
<keyword evidence="13" id="KW-0732">Signal</keyword>
<feature type="transmembrane region" description="Helical" evidence="12">
    <location>
        <begin position="647"/>
        <end position="667"/>
    </location>
</feature>
<proteinExistence type="inferred from homology"/>
<evidence type="ECO:0000256" key="10">
    <source>
        <dbReference type="ARBA" id="ARBA00023136"/>
    </source>
</evidence>
<dbReference type="InterPro" id="IPR037671">
    <property type="entry name" value="PIGN_N"/>
</dbReference>
<keyword evidence="7 12" id="KW-0812">Transmembrane</keyword>
<feature type="transmembrane region" description="Helical" evidence="12">
    <location>
        <begin position="458"/>
        <end position="478"/>
    </location>
</feature>
<feature type="transmembrane region" description="Helical" evidence="12">
    <location>
        <begin position="594"/>
        <end position="610"/>
    </location>
</feature>
<dbReference type="OMA" id="CAPTMTR"/>
<evidence type="ECO:0000256" key="1">
    <source>
        <dbReference type="ARBA" id="ARBA00004477"/>
    </source>
</evidence>
<dbReference type="EMBL" id="CM000160">
    <property type="protein sequence ID" value="EDW98505.1"/>
    <property type="molecule type" value="Genomic_DNA"/>
</dbReference>
<evidence type="ECO:0000313" key="16">
    <source>
        <dbReference type="Proteomes" id="UP000002282"/>
    </source>
</evidence>
<comment type="caution">
    <text evidence="12">Lacks conserved residue(s) required for the propagation of feature annotation.</text>
</comment>
<evidence type="ECO:0000256" key="7">
    <source>
        <dbReference type="ARBA" id="ARBA00022692"/>
    </source>
</evidence>
<dbReference type="PANTHER" id="PTHR12250:SF0">
    <property type="entry name" value="GPI ETHANOLAMINE PHOSPHATE TRANSFERASE 1"/>
    <property type="match status" value="1"/>
</dbReference>
<dbReference type="GO" id="GO:0051377">
    <property type="term" value="F:mannose-ethanolamine phosphotransferase activity"/>
    <property type="evidence" value="ECO:0007669"/>
    <property type="project" value="UniProtKB-UniRule"/>
</dbReference>
<dbReference type="PANTHER" id="PTHR12250">
    <property type="entry name" value="PHOSPHATIDYLINOSITOL GLYCAN, CLASS N"/>
    <property type="match status" value="1"/>
</dbReference>
<dbReference type="FunFam" id="3.40.720.10:FF:000132">
    <property type="entry name" value="AT28040p"/>
    <property type="match status" value="1"/>
</dbReference>
<dbReference type="InterPro" id="IPR017852">
    <property type="entry name" value="GPI_EtnP_transferase_1_C"/>
</dbReference>
<gene>
    <name evidence="15" type="primary">Dyak\GE23736</name>
    <name evidence="15" type="synonym">dyak_GLEANR_7497</name>
    <name evidence="15" type="synonym">GE23736</name>
    <name evidence="15" type="ORF">Dyak_GE23736</name>
</gene>
<sequence length="899" mass="104045">MWKLQALVVHILLMGSILSTYFQPTILPNLVPQKTMSEMGLEPPANRLVVFVTDGLRAASFLANNGSDVPDLKDIYRKQGRIGISRTCAPTMTRPGHIAIFGGFNEDPAAALVNFRYNPSDFDTVFNRSRHMIGWAHRYIVDYFNTLPHGGAPLRFDSYMERELPKKLSCDKWAFDKVANFLTNGDNVREWRNYKPSVFLVYLADMDIAGHRFRPLSEEFFKRLQHTQRGIRNTYELFERVFNDSRTAYLMTSDHGMNNEGFHGGGSSFEVEIPLFMWGAGVRREEIDLEANFPRKPNISQVDQSQLAPLMSALIGLPPPMNNLAMMPVGYLNVSDEYEAVALHLNVLQLLSQAQILIRRHEKAMFYKWLPKFKELHLDLIDQYAPQFDFLKAEGNLTEAMEMCQEFGKLAKQCLEYYHEYYQIPLIVSTSLSYLIWFYCLLLQLTRLSKKEKVPRRGYMTFSTLILVMIGILVITMLELQNVPHITAFYLILPVGMLIMAQAERPVKGYWILHPLWNFGFILLPAVLMMSMAFIIKHLWMLYGISVLLNNRRALRKPSMKLFIWLCLALLVAIMLFVEQRIRKGLRNVPLKDFHVLYISMVLAIIRPLILGHRHDLRVWTFNTVAMLAGAYGVYQYMVYEESVSPYVYAVTWSFLFFAFLSIAYFAKSLPEARKRLQLITINMVTVLSLLTNSWSCLNVQIVITEFIFGLEVYEQSKRTKETEVVEDERKSLKNLKDFYRYGYMILLYFFVAFFLAGHWLSSFLFKSTAARLFYPHFSLYIAGSLVMLKILLPSLICICVLYAMVPFVRKNSRSILICAFLISDAMGLYKYYFVRNRGSWKRIRTCLDQILLTHAVNFMLLGGLCLAKIFLCNTTMEKPERKRTRTSRSTLAADETEA</sequence>
<dbReference type="Gene3D" id="3.40.720.10">
    <property type="entry name" value="Alkaline Phosphatase, subunit A"/>
    <property type="match status" value="1"/>
</dbReference>
<dbReference type="KEGG" id="dya:Dyak_GE23736"/>
<feature type="transmembrane region" description="Helical" evidence="12">
    <location>
        <begin position="855"/>
        <end position="877"/>
    </location>
</feature>
<reference evidence="15 16" key="1">
    <citation type="journal article" date="2007" name="Nature">
        <title>Evolution of genes and genomes on the Drosophila phylogeny.</title>
        <authorList>
            <consortium name="Drosophila 12 Genomes Consortium"/>
            <person name="Clark A.G."/>
            <person name="Eisen M.B."/>
            <person name="Smith D.R."/>
            <person name="Bergman C.M."/>
            <person name="Oliver B."/>
            <person name="Markow T.A."/>
            <person name="Kaufman T.C."/>
            <person name="Kellis M."/>
            <person name="Gelbart W."/>
            <person name="Iyer V.N."/>
            <person name="Pollard D.A."/>
            <person name="Sackton T.B."/>
            <person name="Larracuente A.M."/>
            <person name="Singh N.D."/>
            <person name="Abad J.P."/>
            <person name="Abt D.N."/>
            <person name="Adryan B."/>
            <person name="Aguade M."/>
            <person name="Akashi H."/>
            <person name="Anderson W.W."/>
            <person name="Aquadro C.F."/>
            <person name="Ardell D.H."/>
            <person name="Arguello R."/>
            <person name="Artieri C.G."/>
            <person name="Barbash D.A."/>
            <person name="Barker D."/>
            <person name="Barsanti P."/>
            <person name="Batterham P."/>
            <person name="Batzoglou S."/>
            <person name="Begun D."/>
            <person name="Bhutkar A."/>
            <person name="Blanco E."/>
            <person name="Bosak S.A."/>
            <person name="Bradley R.K."/>
            <person name="Brand A.D."/>
            <person name="Brent M.R."/>
            <person name="Brooks A.N."/>
            <person name="Brown R.H."/>
            <person name="Butlin R.K."/>
            <person name="Caggese C."/>
            <person name="Calvi B.R."/>
            <person name="Bernardo de Carvalho A."/>
            <person name="Caspi A."/>
            <person name="Castrezana S."/>
            <person name="Celniker S.E."/>
            <person name="Chang J.L."/>
            <person name="Chapple C."/>
            <person name="Chatterji S."/>
            <person name="Chinwalla A."/>
            <person name="Civetta A."/>
            <person name="Clifton S.W."/>
            <person name="Comeron J.M."/>
            <person name="Costello J.C."/>
            <person name="Coyne J.A."/>
            <person name="Daub J."/>
            <person name="David R.G."/>
            <person name="Delcher A.L."/>
            <person name="Delehaunty K."/>
            <person name="Do C.B."/>
            <person name="Ebling H."/>
            <person name="Edwards K."/>
            <person name="Eickbush T."/>
            <person name="Evans J.D."/>
            <person name="Filipski A."/>
            <person name="Findeiss S."/>
            <person name="Freyhult E."/>
            <person name="Fulton L."/>
            <person name="Fulton R."/>
            <person name="Garcia A.C."/>
            <person name="Gardiner A."/>
            <person name="Garfield D.A."/>
            <person name="Garvin B.E."/>
            <person name="Gibson G."/>
            <person name="Gilbert D."/>
            <person name="Gnerre S."/>
            <person name="Godfrey J."/>
            <person name="Good R."/>
            <person name="Gotea V."/>
            <person name="Gravely B."/>
            <person name="Greenberg A.J."/>
            <person name="Griffiths-Jones S."/>
            <person name="Gross S."/>
            <person name="Guigo R."/>
            <person name="Gustafson E.A."/>
            <person name="Haerty W."/>
            <person name="Hahn M.W."/>
            <person name="Halligan D.L."/>
            <person name="Halpern A.L."/>
            <person name="Halter G.M."/>
            <person name="Han M.V."/>
            <person name="Heger A."/>
            <person name="Hillier L."/>
            <person name="Hinrichs A.S."/>
            <person name="Holmes I."/>
            <person name="Hoskins R.A."/>
            <person name="Hubisz M.J."/>
            <person name="Hultmark D."/>
            <person name="Huntley M.A."/>
            <person name="Jaffe D.B."/>
            <person name="Jagadeeshan S."/>
            <person name="Jeck W.R."/>
            <person name="Johnson J."/>
            <person name="Jones C.D."/>
            <person name="Jordan W.C."/>
            <person name="Karpen G.H."/>
            <person name="Kataoka E."/>
            <person name="Keightley P.D."/>
            <person name="Kheradpour P."/>
            <person name="Kirkness E.F."/>
            <person name="Koerich L.B."/>
            <person name="Kristiansen K."/>
            <person name="Kudrna D."/>
            <person name="Kulathinal R.J."/>
            <person name="Kumar S."/>
            <person name="Kwok R."/>
            <person name="Lander E."/>
            <person name="Langley C.H."/>
            <person name="Lapoint R."/>
            <person name="Lazzaro B.P."/>
            <person name="Lee S.J."/>
            <person name="Levesque L."/>
            <person name="Li R."/>
            <person name="Lin C.F."/>
            <person name="Lin M.F."/>
            <person name="Lindblad-Toh K."/>
            <person name="Llopart A."/>
            <person name="Long M."/>
            <person name="Low L."/>
            <person name="Lozovsky E."/>
            <person name="Lu J."/>
            <person name="Luo M."/>
            <person name="Machado C.A."/>
            <person name="Makalowski W."/>
            <person name="Marzo M."/>
            <person name="Matsuda M."/>
            <person name="Matzkin L."/>
            <person name="McAllister B."/>
            <person name="McBride C.S."/>
            <person name="McKernan B."/>
            <person name="McKernan K."/>
            <person name="Mendez-Lago M."/>
            <person name="Minx P."/>
            <person name="Mollenhauer M.U."/>
            <person name="Montooth K."/>
            <person name="Mount S.M."/>
            <person name="Mu X."/>
            <person name="Myers E."/>
            <person name="Negre B."/>
            <person name="Newfeld S."/>
            <person name="Nielsen R."/>
            <person name="Noor M.A."/>
            <person name="O'Grady P."/>
            <person name="Pachter L."/>
            <person name="Papaceit M."/>
            <person name="Parisi M.J."/>
            <person name="Parisi M."/>
            <person name="Parts L."/>
            <person name="Pedersen J.S."/>
            <person name="Pesole G."/>
            <person name="Phillippy A.M."/>
            <person name="Ponting C.P."/>
            <person name="Pop M."/>
            <person name="Porcelli D."/>
            <person name="Powell J.R."/>
            <person name="Prohaska S."/>
            <person name="Pruitt K."/>
            <person name="Puig M."/>
            <person name="Quesneville H."/>
            <person name="Ram K.R."/>
            <person name="Rand D."/>
            <person name="Rasmussen M.D."/>
            <person name="Reed L.K."/>
            <person name="Reenan R."/>
            <person name="Reily A."/>
            <person name="Remington K.A."/>
            <person name="Rieger T.T."/>
            <person name="Ritchie M.G."/>
            <person name="Robin C."/>
            <person name="Rogers Y.H."/>
            <person name="Rohde C."/>
            <person name="Rozas J."/>
            <person name="Rubenfield M.J."/>
            <person name="Ruiz A."/>
            <person name="Russo S."/>
            <person name="Salzberg S.L."/>
            <person name="Sanchez-Gracia A."/>
            <person name="Saranga D.J."/>
            <person name="Sato H."/>
            <person name="Schaeffer S.W."/>
            <person name="Schatz M.C."/>
            <person name="Schlenke T."/>
            <person name="Schwartz R."/>
            <person name="Segarra C."/>
            <person name="Singh R.S."/>
            <person name="Sirot L."/>
            <person name="Sirota M."/>
            <person name="Sisneros N.B."/>
            <person name="Smith C.D."/>
            <person name="Smith T.F."/>
            <person name="Spieth J."/>
            <person name="Stage D.E."/>
            <person name="Stark A."/>
            <person name="Stephan W."/>
            <person name="Strausberg R.L."/>
            <person name="Strempel S."/>
            <person name="Sturgill D."/>
            <person name="Sutton G."/>
            <person name="Sutton G.G."/>
            <person name="Tao W."/>
            <person name="Teichmann S."/>
            <person name="Tobari Y.N."/>
            <person name="Tomimura Y."/>
            <person name="Tsolas J.M."/>
            <person name="Valente V.L."/>
            <person name="Venter E."/>
            <person name="Venter J.C."/>
            <person name="Vicario S."/>
            <person name="Vieira F.G."/>
            <person name="Vilella A.J."/>
            <person name="Villasante A."/>
            <person name="Walenz B."/>
            <person name="Wang J."/>
            <person name="Wasserman M."/>
            <person name="Watts T."/>
            <person name="Wilson D."/>
            <person name="Wilson R.K."/>
            <person name="Wing R.A."/>
            <person name="Wolfner M.F."/>
            <person name="Wong A."/>
            <person name="Wong G.K."/>
            <person name="Wu C.I."/>
            <person name="Wu G."/>
            <person name="Yamamoto D."/>
            <person name="Yang H.P."/>
            <person name="Yang S.P."/>
            <person name="Yorke J.A."/>
            <person name="Yoshida K."/>
            <person name="Zdobnov E."/>
            <person name="Zhang P."/>
            <person name="Zhang Y."/>
            <person name="Zimin A.V."/>
            <person name="Baldwin J."/>
            <person name="Abdouelleil A."/>
            <person name="Abdulkadir J."/>
            <person name="Abebe A."/>
            <person name="Abera B."/>
            <person name="Abreu J."/>
            <person name="Acer S.C."/>
            <person name="Aftuck L."/>
            <person name="Alexander A."/>
            <person name="An P."/>
            <person name="Anderson E."/>
            <person name="Anderson S."/>
            <person name="Arachi H."/>
            <person name="Azer M."/>
            <person name="Bachantsang P."/>
            <person name="Barry A."/>
            <person name="Bayul T."/>
            <person name="Berlin A."/>
            <person name="Bessette D."/>
            <person name="Bloom T."/>
            <person name="Blye J."/>
            <person name="Boguslavskiy L."/>
            <person name="Bonnet C."/>
            <person name="Boukhgalter B."/>
            <person name="Bourzgui I."/>
            <person name="Brown A."/>
            <person name="Cahill P."/>
            <person name="Channer S."/>
            <person name="Cheshatsang Y."/>
            <person name="Chuda L."/>
            <person name="Citroen M."/>
            <person name="Collymore A."/>
            <person name="Cooke P."/>
            <person name="Costello M."/>
            <person name="D'Aco K."/>
            <person name="Daza R."/>
            <person name="De Haan G."/>
            <person name="DeGray S."/>
            <person name="DeMaso C."/>
            <person name="Dhargay N."/>
            <person name="Dooley K."/>
            <person name="Dooley E."/>
            <person name="Doricent M."/>
            <person name="Dorje P."/>
            <person name="Dorjee K."/>
            <person name="Dupes A."/>
            <person name="Elong R."/>
            <person name="Falk J."/>
            <person name="Farina A."/>
            <person name="Faro S."/>
            <person name="Ferguson D."/>
            <person name="Fisher S."/>
            <person name="Foley C.D."/>
            <person name="Franke A."/>
            <person name="Friedrich D."/>
            <person name="Gadbois L."/>
            <person name="Gearin G."/>
            <person name="Gearin C.R."/>
            <person name="Giannoukos G."/>
            <person name="Goode T."/>
            <person name="Graham J."/>
            <person name="Grandbois E."/>
            <person name="Grewal S."/>
            <person name="Gyaltsen K."/>
            <person name="Hafez N."/>
            <person name="Hagos B."/>
            <person name="Hall J."/>
            <person name="Henson C."/>
            <person name="Hollinger A."/>
            <person name="Honan T."/>
            <person name="Huard M.D."/>
            <person name="Hughes L."/>
            <person name="Hurhula B."/>
            <person name="Husby M.E."/>
            <person name="Kamat A."/>
            <person name="Kanga B."/>
            <person name="Kashin S."/>
            <person name="Khazanovich D."/>
            <person name="Kisner P."/>
            <person name="Lance K."/>
            <person name="Lara M."/>
            <person name="Lee W."/>
            <person name="Lennon N."/>
            <person name="Letendre F."/>
            <person name="LeVine R."/>
            <person name="Lipovsky A."/>
            <person name="Liu X."/>
            <person name="Liu J."/>
            <person name="Liu S."/>
            <person name="Lokyitsang T."/>
            <person name="Lokyitsang Y."/>
            <person name="Lubonja R."/>
            <person name="Lui A."/>
            <person name="MacDonald P."/>
            <person name="Magnisalis V."/>
            <person name="Maru K."/>
            <person name="Matthews C."/>
            <person name="McCusker W."/>
            <person name="McDonough S."/>
            <person name="Mehta T."/>
            <person name="Meldrim J."/>
            <person name="Meneus L."/>
            <person name="Mihai O."/>
            <person name="Mihalev A."/>
            <person name="Mihova T."/>
            <person name="Mittelman R."/>
            <person name="Mlenga V."/>
            <person name="Montmayeur A."/>
            <person name="Mulrain L."/>
            <person name="Navidi A."/>
            <person name="Naylor J."/>
            <person name="Negash T."/>
            <person name="Nguyen T."/>
            <person name="Nguyen N."/>
            <person name="Nicol R."/>
            <person name="Norbu C."/>
            <person name="Norbu N."/>
            <person name="Novod N."/>
            <person name="O'Neill B."/>
            <person name="Osman S."/>
            <person name="Markiewicz E."/>
            <person name="Oyono O.L."/>
            <person name="Patti C."/>
            <person name="Phunkhang P."/>
            <person name="Pierre F."/>
            <person name="Priest M."/>
            <person name="Raghuraman S."/>
            <person name="Rege F."/>
            <person name="Reyes R."/>
            <person name="Rise C."/>
            <person name="Rogov P."/>
            <person name="Ross K."/>
            <person name="Ryan E."/>
            <person name="Settipalli S."/>
            <person name="Shea T."/>
            <person name="Sherpa N."/>
            <person name="Shi L."/>
            <person name="Shih D."/>
            <person name="Sparrow T."/>
            <person name="Spaulding J."/>
            <person name="Stalker J."/>
            <person name="Stange-Thomann N."/>
            <person name="Stavropoulos S."/>
            <person name="Stone C."/>
            <person name="Strader C."/>
            <person name="Tesfaye S."/>
            <person name="Thomson T."/>
            <person name="Thoulutsang Y."/>
            <person name="Thoulutsang D."/>
            <person name="Topham K."/>
            <person name="Topping I."/>
            <person name="Tsamla T."/>
            <person name="Vassiliev H."/>
            <person name="Vo A."/>
            <person name="Wangchuk T."/>
            <person name="Wangdi T."/>
            <person name="Weiand M."/>
            <person name="Wilkinson J."/>
            <person name="Wilson A."/>
            <person name="Yadav S."/>
            <person name="Young G."/>
            <person name="Yu Q."/>
            <person name="Zembek L."/>
            <person name="Zhong D."/>
            <person name="Zimmer A."/>
            <person name="Zwirko Z."/>
            <person name="Jaffe D.B."/>
            <person name="Alvarez P."/>
            <person name="Brockman W."/>
            <person name="Butler J."/>
            <person name="Chin C."/>
            <person name="Gnerre S."/>
            <person name="Grabherr M."/>
            <person name="Kleber M."/>
            <person name="Mauceli E."/>
            <person name="MacCallum I."/>
        </authorList>
    </citation>
    <scope>NUCLEOTIDE SEQUENCE [LARGE SCALE GENOMIC DNA]</scope>
    <source>
        <strain evidence="16">Tai18E2 / Tucson 14021-0261.01</strain>
    </source>
</reference>
<evidence type="ECO:0000313" key="15">
    <source>
        <dbReference type="EMBL" id="EDW98505.1"/>
    </source>
</evidence>
<feature type="transmembrane region" description="Helical" evidence="12">
    <location>
        <begin position="562"/>
        <end position="582"/>
    </location>
</feature>
<dbReference type="InterPro" id="IPR002591">
    <property type="entry name" value="Phosphodiest/P_Trfase"/>
</dbReference>
<keyword evidence="9 12" id="KW-1133">Transmembrane helix</keyword>
<dbReference type="SMR" id="B4PRR2"/>
<feature type="domain" description="GPI ethanolamine phosphate transferase 1 C-terminal" evidence="14">
    <location>
        <begin position="413"/>
        <end position="840"/>
    </location>
</feature>
<keyword evidence="10 12" id="KW-0472">Membrane</keyword>
<dbReference type="CDD" id="cd16020">
    <property type="entry name" value="GPI_EPT_1"/>
    <property type="match status" value="1"/>
</dbReference>
<feature type="transmembrane region" description="Helical" evidence="12">
    <location>
        <begin position="816"/>
        <end position="835"/>
    </location>
</feature>
<protein>
    <recommendedName>
        <fullName evidence="4 12">GPI ethanolamine phosphate transferase 1</fullName>
        <ecNumber evidence="12">2.-.-.-</ecNumber>
    </recommendedName>
</protein>
<feature type="transmembrane region" description="Helical" evidence="12">
    <location>
        <begin position="781"/>
        <end position="804"/>
    </location>
</feature>
<evidence type="ECO:0000256" key="3">
    <source>
        <dbReference type="ARBA" id="ARBA00008400"/>
    </source>
</evidence>
<name>B4PRR2_DROYA</name>
<evidence type="ECO:0000256" key="11">
    <source>
        <dbReference type="ARBA" id="ARBA00023180"/>
    </source>
</evidence>
<dbReference type="AlphaFoldDB" id="B4PRR2"/>
<dbReference type="Pfam" id="PF04987">
    <property type="entry name" value="PigN"/>
    <property type="match status" value="1"/>
</dbReference>
<feature type="transmembrane region" description="Helical" evidence="12">
    <location>
        <begin position="422"/>
        <end position="446"/>
    </location>
</feature>
<keyword evidence="16" id="KW-1185">Reference proteome</keyword>
<dbReference type="GO" id="GO:0005789">
    <property type="term" value="C:endoplasmic reticulum membrane"/>
    <property type="evidence" value="ECO:0007669"/>
    <property type="project" value="UniProtKB-SubCell"/>
</dbReference>
<comment type="pathway">
    <text evidence="2 12">Glycolipid biosynthesis; glycosylphosphatidylinositol-anchor biosynthesis.</text>
</comment>
<evidence type="ECO:0000259" key="14">
    <source>
        <dbReference type="Pfam" id="PF04987"/>
    </source>
</evidence>
<dbReference type="HOGENOM" id="CLU_007676_0_0_1"/>
<evidence type="ECO:0000256" key="12">
    <source>
        <dbReference type="RuleBase" id="RU367138"/>
    </source>
</evidence>
<evidence type="ECO:0000256" key="13">
    <source>
        <dbReference type="SAM" id="SignalP"/>
    </source>
</evidence>
<organism evidence="15 16">
    <name type="scientific">Drosophila yakuba</name>
    <name type="common">Fruit fly</name>
    <dbReference type="NCBI Taxonomy" id="7245"/>
    <lineage>
        <taxon>Eukaryota</taxon>
        <taxon>Metazoa</taxon>
        <taxon>Ecdysozoa</taxon>
        <taxon>Arthropoda</taxon>
        <taxon>Hexapoda</taxon>
        <taxon>Insecta</taxon>
        <taxon>Pterygota</taxon>
        <taxon>Neoptera</taxon>
        <taxon>Endopterygota</taxon>
        <taxon>Diptera</taxon>
        <taxon>Brachycera</taxon>
        <taxon>Muscomorpha</taxon>
        <taxon>Ephydroidea</taxon>
        <taxon>Drosophilidae</taxon>
        <taxon>Drosophila</taxon>
        <taxon>Sophophora</taxon>
    </lineage>
</organism>
<feature type="transmembrane region" description="Helical" evidence="12">
    <location>
        <begin position="617"/>
        <end position="635"/>
    </location>
</feature>
<dbReference type="UniPathway" id="UPA00196"/>
<dbReference type="SUPFAM" id="SSF53649">
    <property type="entry name" value="Alkaline phosphatase-like"/>
    <property type="match status" value="1"/>
</dbReference>
<keyword evidence="6 12" id="KW-0808">Transferase</keyword>
<evidence type="ECO:0000256" key="6">
    <source>
        <dbReference type="ARBA" id="ARBA00022679"/>
    </source>
</evidence>
<dbReference type="PhylomeDB" id="B4PRR2"/>
<reference evidence="15 16" key="2">
    <citation type="journal article" date="2007" name="PLoS Biol.">
        <title>Principles of genome evolution in the Drosophila melanogaster species group.</title>
        <authorList>
            <person name="Ranz J.M."/>
            <person name="Maurin D."/>
            <person name="Chan Y.S."/>
            <person name="von Grotthuss M."/>
            <person name="Hillier L.W."/>
            <person name="Roote J."/>
            <person name="Ashburner M."/>
            <person name="Bergman C.M."/>
        </authorList>
    </citation>
    <scope>NUCLEOTIDE SEQUENCE [LARGE SCALE GENOMIC DNA]</scope>
    <source>
        <strain evidence="16">Tai18E2 / Tucson 14021-0261.01</strain>
    </source>
</reference>
<keyword evidence="8 12" id="KW-0256">Endoplasmic reticulum</keyword>
<evidence type="ECO:0000256" key="2">
    <source>
        <dbReference type="ARBA" id="ARBA00004687"/>
    </source>
</evidence>
<keyword evidence="11" id="KW-0325">Glycoprotein</keyword>
<comment type="similarity">
    <text evidence="3 12">Belongs to the PIGG/PIGN/PIGO family. PIGN subfamily.</text>
</comment>
<feature type="transmembrane region" description="Helical" evidence="12">
    <location>
        <begin position="739"/>
        <end position="761"/>
    </location>
</feature>
<dbReference type="OrthoDB" id="2748310at2759"/>
<feature type="chain" id="PRO_5002822381" description="GPI ethanolamine phosphate transferase 1" evidence="13">
    <location>
        <begin position="20"/>
        <end position="899"/>
    </location>
</feature>
<keyword evidence="5 12" id="KW-0337">GPI-anchor biosynthesis</keyword>
<dbReference type="Proteomes" id="UP000002282">
    <property type="component" value="Chromosome 3R"/>
</dbReference>
<dbReference type="InterPro" id="IPR007070">
    <property type="entry name" value="GPI_EtnP_transferase_1"/>
</dbReference>
<accession>B4PRR2</accession>
<dbReference type="Pfam" id="PF01663">
    <property type="entry name" value="Phosphodiest"/>
    <property type="match status" value="1"/>
</dbReference>
<dbReference type="EC" id="2.-.-.-" evidence="12"/>
<evidence type="ECO:0000256" key="5">
    <source>
        <dbReference type="ARBA" id="ARBA00022502"/>
    </source>
</evidence>
<dbReference type="eggNOG" id="KOG2124">
    <property type="taxonomic scope" value="Eukaryota"/>
</dbReference>